<dbReference type="AlphaFoldDB" id="A0A243Q575"/>
<name>A0A243Q575_9ACTN</name>
<evidence type="ECO:0000313" key="2">
    <source>
        <dbReference type="Proteomes" id="UP000195105"/>
    </source>
</evidence>
<reference evidence="1 2" key="1">
    <citation type="submission" date="2017-05" db="EMBL/GenBank/DDBJ databases">
        <title>Biotechnological potential of actinobacteria isolated from South African environments.</title>
        <authorList>
            <person name="Le Roes-Hill M."/>
            <person name="Prins A."/>
            <person name="Durrell K.A."/>
        </authorList>
    </citation>
    <scope>NUCLEOTIDE SEQUENCE [LARGE SCALE GENOMIC DNA]</scope>
    <source>
        <strain evidence="1 2">HMC13</strain>
    </source>
</reference>
<evidence type="ECO:0000313" key="1">
    <source>
        <dbReference type="EMBL" id="OUC76583.1"/>
    </source>
</evidence>
<protein>
    <submittedName>
        <fullName evidence="1">Uncharacterized protein</fullName>
    </submittedName>
</protein>
<dbReference type="EMBL" id="NGFN01000757">
    <property type="protein sequence ID" value="OUC76583.1"/>
    <property type="molecule type" value="Genomic_DNA"/>
</dbReference>
<comment type="caution">
    <text evidence="1">The sequence shown here is derived from an EMBL/GenBank/DDBJ whole genome shotgun (WGS) entry which is preliminary data.</text>
</comment>
<proteinExistence type="predicted"/>
<accession>A0A243Q575</accession>
<sequence length="151" mass="16617">MEFLLRVVNLGLLDVMLQQPPTPPVEATPAPVPVELTIGDWESERGGIEARVLRRPDLHDALVPSFDDSVLLLTDQKDPLLRYLVIDGEIQFVVDGEEMPQWQRLLDGIDGQRTLGELLAAAECQLSDVEEVLFQSAEFGLLTLSGPATGE</sequence>
<gene>
    <name evidence="1" type="ORF">CA983_43970</name>
</gene>
<organism evidence="1 2">
    <name type="scientific">Streptomyces swartbergensis</name>
    <dbReference type="NCBI Taxonomy" id="487165"/>
    <lineage>
        <taxon>Bacteria</taxon>
        <taxon>Bacillati</taxon>
        <taxon>Actinomycetota</taxon>
        <taxon>Actinomycetes</taxon>
        <taxon>Kitasatosporales</taxon>
        <taxon>Streptomycetaceae</taxon>
        <taxon>Streptomyces</taxon>
    </lineage>
</organism>
<dbReference type="Proteomes" id="UP000195105">
    <property type="component" value="Unassembled WGS sequence"/>
</dbReference>
<keyword evidence="2" id="KW-1185">Reference proteome</keyword>